<dbReference type="Proteomes" id="UP000295304">
    <property type="component" value="Unassembled WGS sequence"/>
</dbReference>
<evidence type="ECO:0000259" key="1">
    <source>
        <dbReference type="Pfam" id="PF01706"/>
    </source>
</evidence>
<reference evidence="2 3" key="1">
    <citation type="submission" date="2019-03" db="EMBL/GenBank/DDBJ databases">
        <title>Genomic Encyclopedia of Type Strains, Phase IV (KMG-IV): sequencing the most valuable type-strain genomes for metagenomic binning, comparative biology and taxonomic classification.</title>
        <authorList>
            <person name="Goeker M."/>
        </authorList>
    </citation>
    <scope>NUCLEOTIDE SEQUENCE [LARGE SCALE GENOMIC DNA]</scope>
    <source>
        <strain evidence="2 3">DSM 101688</strain>
    </source>
</reference>
<evidence type="ECO:0000313" key="3">
    <source>
        <dbReference type="Proteomes" id="UP000295304"/>
    </source>
</evidence>
<dbReference type="InterPro" id="IPR011002">
    <property type="entry name" value="FliG_a-hlx"/>
</dbReference>
<dbReference type="Gene3D" id="1.10.220.30">
    <property type="match status" value="1"/>
</dbReference>
<accession>A0A4R3J869</accession>
<organism evidence="2 3">
    <name type="scientific">Varunaivibrio sulfuroxidans</name>
    <dbReference type="NCBI Taxonomy" id="1773489"/>
    <lineage>
        <taxon>Bacteria</taxon>
        <taxon>Pseudomonadati</taxon>
        <taxon>Pseudomonadota</taxon>
        <taxon>Alphaproteobacteria</taxon>
        <taxon>Rhodospirillales</taxon>
        <taxon>Magnetovibrionaceae</taxon>
        <taxon>Varunaivibrio</taxon>
    </lineage>
</organism>
<dbReference type="EMBL" id="SLZW01000007">
    <property type="protein sequence ID" value="TCS61677.1"/>
    <property type="molecule type" value="Genomic_DNA"/>
</dbReference>
<name>A0A4R3J869_9PROT</name>
<proteinExistence type="predicted"/>
<keyword evidence="3" id="KW-1185">Reference proteome</keyword>
<evidence type="ECO:0000313" key="2">
    <source>
        <dbReference type="EMBL" id="TCS61677.1"/>
    </source>
</evidence>
<feature type="domain" description="Flagellar motor switch protein FliG C-terminal" evidence="1">
    <location>
        <begin position="63"/>
        <end position="146"/>
    </location>
</feature>
<dbReference type="AlphaFoldDB" id="A0A4R3J869"/>
<protein>
    <submittedName>
        <fullName evidence="2">FliG-like protein</fullName>
    </submittedName>
</protein>
<dbReference type="SUPFAM" id="SSF48029">
    <property type="entry name" value="FliG"/>
    <property type="match status" value="1"/>
</dbReference>
<dbReference type="InterPro" id="IPR023087">
    <property type="entry name" value="Flg_Motor_Flig_C"/>
</dbReference>
<dbReference type="RefSeq" id="WP_132939389.1">
    <property type="nucleotide sequence ID" value="NZ_CP119676.1"/>
</dbReference>
<sequence>MKITANKTSANTFRIAFGDTHIALDARQLKKLLAEIVGVIAPDIGVRANPLETFGALCAALKAANAVGVQKFILSAEDEDILILLKMGEGDAALIETLYANMSARARKMYEEDLSFRFTEGVPKADMRRAMDNLNQLIQKLHDDGMMDAAAPET</sequence>
<dbReference type="OrthoDB" id="9780302at2"/>
<comment type="caution">
    <text evidence="2">The sequence shown here is derived from an EMBL/GenBank/DDBJ whole genome shotgun (WGS) entry which is preliminary data.</text>
</comment>
<dbReference type="Pfam" id="PF01706">
    <property type="entry name" value="FliG_C"/>
    <property type="match status" value="1"/>
</dbReference>
<gene>
    <name evidence="2" type="ORF">EDD55_10786</name>
</gene>